<protein>
    <submittedName>
        <fullName evidence="3">DUF4179 domain-containing protein</fullName>
    </submittedName>
</protein>
<dbReference type="AlphaFoldDB" id="A0A9J6NX08"/>
<dbReference type="InterPro" id="IPR025436">
    <property type="entry name" value="DUF4179"/>
</dbReference>
<keyword evidence="1" id="KW-0472">Membrane</keyword>
<dbReference type="Proteomes" id="UP001056429">
    <property type="component" value="Unassembled WGS sequence"/>
</dbReference>
<reference evidence="3" key="2">
    <citation type="submission" date="2021-04" db="EMBL/GenBank/DDBJ databases">
        <authorList>
            <person name="Dong X."/>
        </authorList>
    </citation>
    <scope>NUCLEOTIDE SEQUENCE</scope>
    <source>
        <strain evidence="3">ZWT</strain>
    </source>
</reference>
<evidence type="ECO:0000256" key="1">
    <source>
        <dbReference type="SAM" id="Phobius"/>
    </source>
</evidence>
<sequence>MQDNYDNNLKSSLDDIKVPDNISTYISKGVNKRRYQNGAGMICKCLVALMIVTVTLGNLSPTIAKEIEKVPGVGIAFKYLHWNKSMAVLEELGLIKNVNVKCENDGVEFIVNSFVSDDKGIVIYYETRSKEDYYVMSKYNLSEGNNYITGVNGVDTGVKKSLRNGVHYIKGCIRENDFTVSDVAIDSVKNLNLSAELIPWEKIDEEITSNKPTSLKELSHEEFLRVIEEERKVRYSWNVEFPIEPIPFETSTIEFNKKIYEDDKFKIILLELGISPLNNEFRLHFDNLMDKSECDYDESISIEFGLSDGKSRFSTWLMSTSNIANEKEESEVNYTVTTESNYFSESKELYIESINITYYEKLEQPLIINLSERTVCDAYKNNITFVDFEELENGGCIVTLSIEEGVRYTEDGERELLIYSEPDEDNRNNTKLYFNNVKDVEKIRLKVLREVKIYNKDIHVKIK</sequence>
<dbReference type="EMBL" id="JAGSOJ010000001">
    <property type="protein sequence ID" value="MCM1988596.1"/>
    <property type="molecule type" value="Genomic_DNA"/>
</dbReference>
<evidence type="ECO:0000313" key="4">
    <source>
        <dbReference type="Proteomes" id="UP001056429"/>
    </source>
</evidence>
<accession>A0A9J6NX08</accession>
<organism evidence="3 4">
    <name type="scientific">Oceanirhabdus seepicola</name>
    <dbReference type="NCBI Taxonomy" id="2828781"/>
    <lineage>
        <taxon>Bacteria</taxon>
        <taxon>Bacillati</taxon>
        <taxon>Bacillota</taxon>
        <taxon>Clostridia</taxon>
        <taxon>Eubacteriales</taxon>
        <taxon>Clostridiaceae</taxon>
        <taxon>Oceanirhabdus</taxon>
    </lineage>
</organism>
<evidence type="ECO:0000259" key="2">
    <source>
        <dbReference type="Pfam" id="PF13786"/>
    </source>
</evidence>
<feature type="transmembrane region" description="Helical" evidence="1">
    <location>
        <begin position="41"/>
        <end position="59"/>
    </location>
</feature>
<evidence type="ECO:0000313" key="3">
    <source>
        <dbReference type="EMBL" id="MCM1988596.1"/>
    </source>
</evidence>
<reference evidence="3" key="1">
    <citation type="journal article" date="2021" name="mSystems">
        <title>Bacteria and Archaea Synergistically Convert Glycine Betaine to Biogenic Methane in the Formosa Cold Seep of the South China Sea.</title>
        <authorList>
            <person name="Li L."/>
            <person name="Zhang W."/>
            <person name="Zhang S."/>
            <person name="Song L."/>
            <person name="Sun Q."/>
            <person name="Zhang H."/>
            <person name="Xiang H."/>
            <person name="Dong X."/>
        </authorList>
    </citation>
    <scope>NUCLEOTIDE SEQUENCE</scope>
    <source>
        <strain evidence="3">ZWT</strain>
    </source>
</reference>
<dbReference type="RefSeq" id="WP_250857462.1">
    <property type="nucleotide sequence ID" value="NZ_JAGSOJ010000001.1"/>
</dbReference>
<keyword evidence="1" id="KW-0812">Transmembrane</keyword>
<gene>
    <name evidence="3" type="ORF">KDK92_02505</name>
</gene>
<proteinExistence type="predicted"/>
<keyword evidence="4" id="KW-1185">Reference proteome</keyword>
<name>A0A9J6NX08_9CLOT</name>
<comment type="caution">
    <text evidence="3">The sequence shown here is derived from an EMBL/GenBank/DDBJ whole genome shotgun (WGS) entry which is preliminary data.</text>
</comment>
<keyword evidence="1" id="KW-1133">Transmembrane helix</keyword>
<feature type="domain" description="DUF4179" evidence="2">
    <location>
        <begin position="47"/>
        <end position="128"/>
    </location>
</feature>
<dbReference type="Pfam" id="PF13786">
    <property type="entry name" value="DUF4179"/>
    <property type="match status" value="1"/>
</dbReference>